<evidence type="ECO:0000256" key="3">
    <source>
        <dbReference type="ARBA" id="ARBA00023172"/>
    </source>
</evidence>
<organism evidence="6 7">
    <name type="scientific">Belnapia rosea</name>
    <dbReference type="NCBI Taxonomy" id="938405"/>
    <lineage>
        <taxon>Bacteria</taxon>
        <taxon>Pseudomonadati</taxon>
        <taxon>Pseudomonadota</taxon>
        <taxon>Alphaproteobacteria</taxon>
        <taxon>Acetobacterales</taxon>
        <taxon>Roseomonadaceae</taxon>
        <taxon>Belnapia</taxon>
    </lineage>
</organism>
<evidence type="ECO:0000259" key="5">
    <source>
        <dbReference type="Pfam" id="PF13610"/>
    </source>
</evidence>
<dbReference type="Pfam" id="PF13610">
    <property type="entry name" value="DDE_Tnp_IS240"/>
    <property type="match status" value="1"/>
</dbReference>
<accession>A0A1G7E1L6</accession>
<dbReference type="GO" id="GO:0006310">
    <property type="term" value="P:DNA recombination"/>
    <property type="evidence" value="ECO:0007669"/>
    <property type="project" value="UniProtKB-KW"/>
</dbReference>
<dbReference type="GO" id="GO:0032196">
    <property type="term" value="P:transposition"/>
    <property type="evidence" value="ECO:0007669"/>
    <property type="project" value="UniProtKB-KW"/>
</dbReference>
<feature type="domain" description="DDE" evidence="5">
    <location>
        <begin position="75"/>
        <end position="112"/>
    </location>
</feature>
<name>A0A1G7E1L6_9PROT</name>
<dbReference type="STRING" id="938405.SAMN02927895_05643"/>
<dbReference type="GO" id="GO:0003677">
    <property type="term" value="F:DNA binding"/>
    <property type="evidence" value="ECO:0007669"/>
    <property type="project" value="UniProtKB-KW"/>
</dbReference>
<keyword evidence="2" id="KW-0238">DNA-binding</keyword>
<evidence type="ECO:0000313" key="6">
    <source>
        <dbReference type="EMBL" id="SDE57400.1"/>
    </source>
</evidence>
<feature type="region of interest" description="Disordered" evidence="4">
    <location>
        <begin position="129"/>
        <end position="150"/>
    </location>
</feature>
<evidence type="ECO:0000313" key="7">
    <source>
        <dbReference type="Proteomes" id="UP000198925"/>
    </source>
</evidence>
<dbReference type="InterPro" id="IPR052183">
    <property type="entry name" value="IS_Transposase"/>
</dbReference>
<dbReference type="AlphaFoldDB" id="A0A1G7E1L6"/>
<keyword evidence="1" id="KW-0815">Transposition</keyword>
<dbReference type="PANTHER" id="PTHR35528">
    <property type="entry name" value="BLL1675 PROTEIN"/>
    <property type="match status" value="1"/>
</dbReference>
<dbReference type="Proteomes" id="UP000198925">
    <property type="component" value="Unassembled WGS sequence"/>
</dbReference>
<dbReference type="PANTHER" id="PTHR35528:SF3">
    <property type="entry name" value="BLL1675 PROTEIN"/>
    <property type="match status" value="1"/>
</dbReference>
<protein>
    <submittedName>
        <fullName evidence="6">DDE domain-containing protein</fullName>
    </submittedName>
</protein>
<reference evidence="6 7" key="1">
    <citation type="submission" date="2016-10" db="EMBL/GenBank/DDBJ databases">
        <authorList>
            <person name="de Groot N.N."/>
        </authorList>
    </citation>
    <scope>NUCLEOTIDE SEQUENCE [LARGE SCALE GENOMIC DNA]</scope>
    <source>
        <strain evidence="6 7">CPCC 100156</strain>
    </source>
</reference>
<dbReference type="InterPro" id="IPR032874">
    <property type="entry name" value="DDE_dom"/>
</dbReference>
<proteinExistence type="predicted"/>
<dbReference type="NCBIfam" id="NF033587">
    <property type="entry name" value="transpos_IS6"/>
    <property type="match status" value="1"/>
</dbReference>
<gene>
    <name evidence="6" type="ORF">SAMN04487779_10583</name>
</gene>
<dbReference type="EMBL" id="FMZX01000058">
    <property type="protein sequence ID" value="SDE57400.1"/>
    <property type="molecule type" value="Genomic_DNA"/>
</dbReference>
<dbReference type="InterPro" id="IPR047930">
    <property type="entry name" value="Transpos_IS6"/>
</dbReference>
<keyword evidence="3" id="KW-0233">DNA recombination</keyword>
<evidence type="ECO:0000256" key="4">
    <source>
        <dbReference type="SAM" id="MobiDB-lite"/>
    </source>
</evidence>
<keyword evidence="7" id="KW-1185">Reference proteome</keyword>
<evidence type="ECO:0000256" key="2">
    <source>
        <dbReference type="ARBA" id="ARBA00023125"/>
    </source>
</evidence>
<evidence type="ECO:0000256" key="1">
    <source>
        <dbReference type="ARBA" id="ARBA00022578"/>
    </source>
</evidence>
<sequence>MRPDQSFKGRQFTAEVILWAIRWYLMFPVSYRDLELMLADRGVEVAHTTVFRWVRTYAPEIEKRIRLHLRLSNGSWRVDETYIRVKARWMYLYRAVDSRGQTIDFLLSAKRVARRGGCKALLPQGSRAAAYGEPAHDHRGQEPGLPLRRHRDEGERRVVALLSTTTMQAPQ</sequence>